<dbReference type="Pfam" id="PF16028">
    <property type="entry name" value="SLC3A2_N"/>
    <property type="match status" value="1"/>
</dbReference>
<dbReference type="OrthoDB" id="204980at2759"/>
<accession>B3M363</accession>
<gene>
    <name evidence="3" type="primary">Dana\GF18000</name>
    <name evidence="3" type="synonym">dana_GLEANR_19260</name>
    <name evidence="3" type="ORF">GF18000</name>
</gene>
<dbReference type="AlphaFoldDB" id="B3M363"/>
<evidence type="ECO:0000256" key="1">
    <source>
        <dbReference type="SAM" id="Phobius"/>
    </source>
</evidence>
<reference evidence="3" key="3">
    <citation type="submission" date="2015-10" db="EMBL/GenBank/DDBJ databases">
        <authorList>
            <consortium name="FlyBase"/>
        </authorList>
    </citation>
    <scope>NUCLEOTIDE SEQUENCE</scope>
    <source>
        <strain evidence="3">TSC#14024-0371.13</strain>
    </source>
</reference>
<evidence type="ECO:0000313" key="3">
    <source>
        <dbReference type="EMBL" id="EDV42463.1"/>
    </source>
</evidence>
<keyword evidence="1" id="KW-1133">Transmembrane helix</keyword>
<dbReference type="STRING" id="7217.B3M363"/>
<evidence type="ECO:0000313" key="7">
    <source>
        <dbReference type="Proteomes" id="UP000007801"/>
    </source>
</evidence>
<sequence length="137" mass="14761">MSCNEKTALLATQQGHYHQQEQHIIVLPSTRKDPGDYEPIYTTADYSYGLTLEELLPFALDPWWQKVRRLCVGGLGLAFLLTLIAGLAMAYSSSACQPNRAISGNATATTLPAPLFLSTNGTTASVSSTTQLLLASL</sequence>
<dbReference type="EMBL" id="CH902617">
    <property type="protein sequence ID" value="KPU79742.1"/>
    <property type="molecule type" value="Genomic_DNA"/>
</dbReference>
<evidence type="ECO:0000313" key="4">
    <source>
        <dbReference type="EMBL" id="KPU79741.1"/>
    </source>
</evidence>
<dbReference type="EMBL" id="CH902617">
    <property type="protein sequence ID" value="KPU79741.1"/>
    <property type="molecule type" value="Genomic_DNA"/>
</dbReference>
<dbReference type="InterPro" id="IPR031984">
    <property type="entry name" value="SLC3A2_N"/>
</dbReference>
<feature type="domain" description="Solute carrier family 3 member 2 N-terminal" evidence="2">
    <location>
        <begin position="42"/>
        <end position="106"/>
    </location>
</feature>
<name>B3M363_DROAN</name>
<proteinExistence type="predicted"/>
<dbReference type="OMA" id="MSCNERT"/>
<dbReference type="Proteomes" id="UP000007801">
    <property type="component" value="Unassembled WGS sequence"/>
</dbReference>
<dbReference type="EMBL" id="CH902617">
    <property type="protein sequence ID" value="EDV42463.1"/>
    <property type="molecule type" value="Genomic_DNA"/>
</dbReference>
<protein>
    <submittedName>
        <fullName evidence="3">Uncharacterized protein, isoform A</fullName>
    </submittedName>
    <submittedName>
        <fullName evidence="4">Uncharacterized protein, isoform B</fullName>
    </submittedName>
    <submittedName>
        <fullName evidence="5">Uncharacterized protein, isoform C</fullName>
    </submittedName>
    <submittedName>
        <fullName evidence="6">Uncharacterized protein, isoform D</fullName>
    </submittedName>
</protein>
<reference evidence="3 7" key="1">
    <citation type="journal article" date="2007" name="Nature">
        <title>Evolution of genes and genomes on the Drosophila phylogeny.</title>
        <authorList>
            <consortium name="Drosophila 12 Genomes Consortium"/>
            <person name="Clark A.G."/>
            <person name="Eisen M.B."/>
            <person name="Smith D.R."/>
            <person name="Bergman C.M."/>
            <person name="Oliver B."/>
            <person name="Markow T.A."/>
            <person name="Kaufman T.C."/>
            <person name="Kellis M."/>
            <person name="Gelbart W."/>
            <person name="Iyer V.N."/>
            <person name="Pollard D.A."/>
            <person name="Sackton T.B."/>
            <person name="Larracuente A.M."/>
            <person name="Singh N.D."/>
            <person name="Abad J.P."/>
            <person name="Abt D.N."/>
            <person name="Adryan B."/>
            <person name="Aguade M."/>
            <person name="Akashi H."/>
            <person name="Anderson W.W."/>
            <person name="Aquadro C.F."/>
            <person name="Ardell D.H."/>
            <person name="Arguello R."/>
            <person name="Artieri C.G."/>
            <person name="Barbash D.A."/>
            <person name="Barker D."/>
            <person name="Barsanti P."/>
            <person name="Batterham P."/>
            <person name="Batzoglou S."/>
            <person name="Begun D."/>
            <person name="Bhutkar A."/>
            <person name="Blanco E."/>
            <person name="Bosak S.A."/>
            <person name="Bradley R.K."/>
            <person name="Brand A.D."/>
            <person name="Brent M.R."/>
            <person name="Brooks A.N."/>
            <person name="Brown R.H."/>
            <person name="Butlin R.K."/>
            <person name="Caggese C."/>
            <person name="Calvi B.R."/>
            <person name="Bernardo de Carvalho A."/>
            <person name="Caspi A."/>
            <person name="Castrezana S."/>
            <person name="Celniker S.E."/>
            <person name="Chang J.L."/>
            <person name="Chapple C."/>
            <person name="Chatterji S."/>
            <person name="Chinwalla A."/>
            <person name="Civetta A."/>
            <person name="Clifton S.W."/>
            <person name="Comeron J.M."/>
            <person name="Costello J.C."/>
            <person name="Coyne J.A."/>
            <person name="Daub J."/>
            <person name="David R.G."/>
            <person name="Delcher A.L."/>
            <person name="Delehaunty K."/>
            <person name="Do C.B."/>
            <person name="Ebling H."/>
            <person name="Edwards K."/>
            <person name="Eickbush T."/>
            <person name="Evans J.D."/>
            <person name="Filipski A."/>
            <person name="Findeiss S."/>
            <person name="Freyhult E."/>
            <person name="Fulton L."/>
            <person name="Fulton R."/>
            <person name="Garcia A.C."/>
            <person name="Gardiner A."/>
            <person name="Garfield D.A."/>
            <person name="Garvin B.E."/>
            <person name="Gibson G."/>
            <person name="Gilbert D."/>
            <person name="Gnerre S."/>
            <person name="Godfrey J."/>
            <person name="Good R."/>
            <person name="Gotea V."/>
            <person name="Gravely B."/>
            <person name="Greenberg A.J."/>
            <person name="Griffiths-Jones S."/>
            <person name="Gross S."/>
            <person name="Guigo R."/>
            <person name="Gustafson E.A."/>
            <person name="Haerty W."/>
            <person name="Hahn M.W."/>
            <person name="Halligan D.L."/>
            <person name="Halpern A.L."/>
            <person name="Halter G.M."/>
            <person name="Han M.V."/>
            <person name="Heger A."/>
            <person name="Hillier L."/>
            <person name="Hinrichs A.S."/>
            <person name="Holmes I."/>
            <person name="Hoskins R.A."/>
            <person name="Hubisz M.J."/>
            <person name="Hultmark D."/>
            <person name="Huntley M.A."/>
            <person name="Jaffe D.B."/>
            <person name="Jagadeeshan S."/>
            <person name="Jeck W.R."/>
            <person name="Johnson J."/>
            <person name="Jones C.D."/>
            <person name="Jordan W.C."/>
            <person name="Karpen G.H."/>
            <person name="Kataoka E."/>
            <person name="Keightley P.D."/>
            <person name="Kheradpour P."/>
            <person name="Kirkness E.F."/>
            <person name="Koerich L.B."/>
            <person name="Kristiansen K."/>
            <person name="Kudrna D."/>
            <person name="Kulathinal R.J."/>
            <person name="Kumar S."/>
            <person name="Kwok R."/>
            <person name="Lander E."/>
            <person name="Langley C.H."/>
            <person name="Lapoint R."/>
            <person name="Lazzaro B.P."/>
            <person name="Lee S.J."/>
            <person name="Levesque L."/>
            <person name="Li R."/>
            <person name="Lin C.F."/>
            <person name="Lin M.F."/>
            <person name="Lindblad-Toh K."/>
            <person name="Llopart A."/>
            <person name="Long M."/>
            <person name="Low L."/>
            <person name="Lozovsky E."/>
            <person name="Lu J."/>
            <person name="Luo M."/>
            <person name="Machado C.A."/>
            <person name="Makalowski W."/>
            <person name="Marzo M."/>
            <person name="Matsuda M."/>
            <person name="Matzkin L."/>
            <person name="McAllister B."/>
            <person name="McBride C.S."/>
            <person name="McKernan B."/>
            <person name="McKernan K."/>
            <person name="Mendez-Lago M."/>
            <person name="Minx P."/>
            <person name="Mollenhauer M.U."/>
            <person name="Montooth K."/>
            <person name="Mount S.M."/>
            <person name="Mu X."/>
            <person name="Myers E."/>
            <person name="Negre B."/>
            <person name="Newfeld S."/>
            <person name="Nielsen R."/>
            <person name="Noor M.A."/>
            <person name="O'Grady P."/>
            <person name="Pachter L."/>
            <person name="Papaceit M."/>
            <person name="Parisi M.J."/>
            <person name="Parisi M."/>
            <person name="Parts L."/>
            <person name="Pedersen J.S."/>
            <person name="Pesole G."/>
            <person name="Phillippy A.M."/>
            <person name="Ponting C.P."/>
            <person name="Pop M."/>
            <person name="Porcelli D."/>
            <person name="Powell J.R."/>
            <person name="Prohaska S."/>
            <person name="Pruitt K."/>
            <person name="Puig M."/>
            <person name="Quesneville H."/>
            <person name="Ram K.R."/>
            <person name="Rand D."/>
            <person name="Rasmussen M.D."/>
            <person name="Reed L.K."/>
            <person name="Reenan R."/>
            <person name="Reily A."/>
            <person name="Remington K.A."/>
            <person name="Rieger T.T."/>
            <person name="Ritchie M.G."/>
            <person name="Robin C."/>
            <person name="Rogers Y.H."/>
            <person name="Rohde C."/>
            <person name="Rozas J."/>
            <person name="Rubenfield M.J."/>
            <person name="Ruiz A."/>
            <person name="Russo S."/>
            <person name="Salzberg S.L."/>
            <person name="Sanchez-Gracia A."/>
            <person name="Saranga D.J."/>
            <person name="Sato H."/>
            <person name="Schaeffer S.W."/>
            <person name="Schatz M.C."/>
            <person name="Schlenke T."/>
            <person name="Schwartz R."/>
            <person name="Segarra C."/>
            <person name="Singh R.S."/>
            <person name="Sirot L."/>
            <person name="Sirota M."/>
            <person name="Sisneros N.B."/>
            <person name="Smith C.D."/>
            <person name="Smith T.F."/>
            <person name="Spieth J."/>
            <person name="Stage D.E."/>
            <person name="Stark A."/>
            <person name="Stephan W."/>
            <person name="Strausberg R.L."/>
            <person name="Strempel S."/>
            <person name="Sturgill D."/>
            <person name="Sutton G."/>
            <person name="Sutton G.G."/>
            <person name="Tao W."/>
            <person name="Teichmann S."/>
            <person name="Tobari Y.N."/>
            <person name="Tomimura Y."/>
            <person name="Tsolas J.M."/>
            <person name="Valente V.L."/>
            <person name="Venter E."/>
            <person name="Venter J.C."/>
            <person name="Vicario S."/>
            <person name="Vieira F.G."/>
            <person name="Vilella A.J."/>
            <person name="Villasante A."/>
            <person name="Walenz B."/>
            <person name="Wang J."/>
            <person name="Wasserman M."/>
            <person name="Watts T."/>
            <person name="Wilson D."/>
            <person name="Wilson R.K."/>
            <person name="Wing R.A."/>
            <person name="Wolfner M.F."/>
            <person name="Wong A."/>
            <person name="Wong G.K."/>
            <person name="Wu C.I."/>
            <person name="Wu G."/>
            <person name="Yamamoto D."/>
            <person name="Yang H.P."/>
            <person name="Yang S.P."/>
            <person name="Yorke J.A."/>
            <person name="Yoshida K."/>
            <person name="Zdobnov E."/>
            <person name="Zhang P."/>
            <person name="Zhang Y."/>
            <person name="Zimin A.V."/>
            <person name="Baldwin J."/>
            <person name="Abdouelleil A."/>
            <person name="Abdulkadir J."/>
            <person name="Abebe A."/>
            <person name="Abera B."/>
            <person name="Abreu J."/>
            <person name="Acer S.C."/>
            <person name="Aftuck L."/>
            <person name="Alexander A."/>
            <person name="An P."/>
            <person name="Anderson E."/>
            <person name="Anderson S."/>
            <person name="Arachi H."/>
            <person name="Azer M."/>
            <person name="Bachantsang P."/>
            <person name="Barry A."/>
            <person name="Bayul T."/>
            <person name="Berlin A."/>
            <person name="Bessette D."/>
            <person name="Bloom T."/>
            <person name="Blye J."/>
            <person name="Boguslavskiy L."/>
            <person name="Bonnet C."/>
            <person name="Boukhgalter B."/>
            <person name="Bourzgui I."/>
            <person name="Brown A."/>
            <person name="Cahill P."/>
            <person name="Channer S."/>
            <person name="Cheshatsang Y."/>
            <person name="Chuda L."/>
            <person name="Citroen M."/>
            <person name="Collymore A."/>
            <person name="Cooke P."/>
            <person name="Costello M."/>
            <person name="D'Aco K."/>
            <person name="Daza R."/>
            <person name="De Haan G."/>
            <person name="DeGray S."/>
            <person name="DeMaso C."/>
            <person name="Dhargay N."/>
            <person name="Dooley K."/>
            <person name="Dooley E."/>
            <person name="Doricent M."/>
            <person name="Dorje P."/>
            <person name="Dorjee K."/>
            <person name="Dupes A."/>
            <person name="Elong R."/>
            <person name="Falk J."/>
            <person name="Farina A."/>
            <person name="Faro S."/>
            <person name="Ferguson D."/>
            <person name="Fisher S."/>
            <person name="Foley C.D."/>
            <person name="Franke A."/>
            <person name="Friedrich D."/>
            <person name="Gadbois L."/>
            <person name="Gearin G."/>
            <person name="Gearin C.R."/>
            <person name="Giannoukos G."/>
            <person name="Goode T."/>
            <person name="Graham J."/>
            <person name="Grandbois E."/>
            <person name="Grewal S."/>
            <person name="Gyaltsen K."/>
            <person name="Hafez N."/>
            <person name="Hagos B."/>
            <person name="Hall J."/>
            <person name="Henson C."/>
            <person name="Hollinger A."/>
            <person name="Honan T."/>
            <person name="Huard M.D."/>
            <person name="Hughes L."/>
            <person name="Hurhula B."/>
            <person name="Husby M.E."/>
            <person name="Kamat A."/>
            <person name="Kanga B."/>
            <person name="Kashin S."/>
            <person name="Khazanovich D."/>
            <person name="Kisner P."/>
            <person name="Lance K."/>
            <person name="Lara M."/>
            <person name="Lee W."/>
            <person name="Lennon N."/>
            <person name="Letendre F."/>
            <person name="LeVine R."/>
            <person name="Lipovsky A."/>
            <person name="Liu X."/>
            <person name="Liu J."/>
            <person name="Liu S."/>
            <person name="Lokyitsang T."/>
            <person name="Lokyitsang Y."/>
            <person name="Lubonja R."/>
            <person name="Lui A."/>
            <person name="MacDonald P."/>
            <person name="Magnisalis V."/>
            <person name="Maru K."/>
            <person name="Matthews C."/>
            <person name="McCusker W."/>
            <person name="McDonough S."/>
            <person name="Mehta T."/>
            <person name="Meldrim J."/>
            <person name="Meneus L."/>
            <person name="Mihai O."/>
            <person name="Mihalev A."/>
            <person name="Mihova T."/>
            <person name="Mittelman R."/>
            <person name="Mlenga V."/>
            <person name="Montmayeur A."/>
            <person name="Mulrain L."/>
            <person name="Navidi A."/>
            <person name="Naylor J."/>
            <person name="Negash T."/>
            <person name="Nguyen T."/>
            <person name="Nguyen N."/>
            <person name="Nicol R."/>
            <person name="Norbu C."/>
            <person name="Norbu N."/>
            <person name="Novod N."/>
            <person name="O'Neill B."/>
            <person name="Osman S."/>
            <person name="Markiewicz E."/>
            <person name="Oyono O.L."/>
            <person name="Patti C."/>
            <person name="Phunkhang P."/>
            <person name="Pierre F."/>
            <person name="Priest M."/>
            <person name="Raghuraman S."/>
            <person name="Rege F."/>
            <person name="Reyes R."/>
            <person name="Rise C."/>
            <person name="Rogov P."/>
            <person name="Ross K."/>
            <person name="Ryan E."/>
            <person name="Settipalli S."/>
            <person name="Shea T."/>
            <person name="Sherpa N."/>
            <person name="Shi L."/>
            <person name="Shih D."/>
            <person name="Sparrow T."/>
            <person name="Spaulding J."/>
            <person name="Stalker J."/>
            <person name="Stange-Thomann N."/>
            <person name="Stavropoulos S."/>
            <person name="Stone C."/>
            <person name="Strader C."/>
            <person name="Tesfaye S."/>
            <person name="Thomson T."/>
            <person name="Thoulutsang Y."/>
            <person name="Thoulutsang D."/>
            <person name="Topham K."/>
            <person name="Topping I."/>
            <person name="Tsamla T."/>
            <person name="Vassiliev H."/>
            <person name="Vo A."/>
            <person name="Wangchuk T."/>
            <person name="Wangdi T."/>
            <person name="Weiand M."/>
            <person name="Wilkinson J."/>
            <person name="Wilson A."/>
            <person name="Yadav S."/>
            <person name="Young G."/>
            <person name="Yu Q."/>
            <person name="Zembek L."/>
            <person name="Zhong D."/>
            <person name="Zimmer A."/>
            <person name="Zwirko Z."/>
            <person name="Jaffe D.B."/>
            <person name="Alvarez P."/>
            <person name="Brockman W."/>
            <person name="Butler J."/>
            <person name="Chin C."/>
            <person name="Gnerre S."/>
            <person name="Grabherr M."/>
            <person name="Kleber M."/>
            <person name="Mauceli E."/>
            <person name="MacCallum I."/>
        </authorList>
    </citation>
    <scope>NUCLEOTIDE SEQUENCE [LARGE SCALE GENOMIC DNA]</scope>
    <source>
        <strain evidence="3">TSC#14024-0371.13</strain>
        <strain evidence="7">Tucson 14024-0371.13</strain>
    </source>
</reference>
<dbReference type="GeneID" id="6500779"/>
<keyword evidence="1" id="KW-0812">Transmembrane</keyword>
<evidence type="ECO:0000259" key="2">
    <source>
        <dbReference type="Pfam" id="PF16028"/>
    </source>
</evidence>
<keyword evidence="1" id="KW-0472">Membrane</keyword>
<dbReference type="EMBL" id="CH902617">
    <property type="protein sequence ID" value="KPU79743.1"/>
    <property type="molecule type" value="Genomic_DNA"/>
</dbReference>
<reference evidence="3" key="2">
    <citation type="journal article" date="2008" name="Bioinformatics">
        <title>Assembly reconciliation.</title>
        <authorList>
            <person name="Zimin A.V."/>
            <person name="Smith D.R."/>
            <person name="Sutton G."/>
            <person name="Yorke J.A."/>
        </authorList>
    </citation>
    <scope>NUCLEOTIDE SEQUENCE</scope>
    <source>
        <strain evidence="3">TSC#14024-0371.13</strain>
    </source>
</reference>
<keyword evidence="7" id="KW-1185">Reference proteome</keyword>
<dbReference type="eggNOG" id="ENOG502TCK9">
    <property type="taxonomic scope" value="Eukaryota"/>
</dbReference>
<organism evidence="3 7">
    <name type="scientific">Drosophila ananassae</name>
    <name type="common">Fruit fly</name>
    <dbReference type="NCBI Taxonomy" id="7217"/>
    <lineage>
        <taxon>Eukaryota</taxon>
        <taxon>Metazoa</taxon>
        <taxon>Ecdysozoa</taxon>
        <taxon>Arthropoda</taxon>
        <taxon>Hexapoda</taxon>
        <taxon>Insecta</taxon>
        <taxon>Pterygota</taxon>
        <taxon>Neoptera</taxon>
        <taxon>Endopterygota</taxon>
        <taxon>Diptera</taxon>
        <taxon>Brachycera</taxon>
        <taxon>Muscomorpha</taxon>
        <taxon>Ephydroidea</taxon>
        <taxon>Drosophilidae</taxon>
        <taxon>Drosophila</taxon>
        <taxon>Sophophora</taxon>
    </lineage>
</organism>
<evidence type="ECO:0000313" key="5">
    <source>
        <dbReference type="EMBL" id="KPU79742.1"/>
    </source>
</evidence>
<dbReference type="HOGENOM" id="CLU_1908854_0_0_1"/>
<feature type="transmembrane region" description="Helical" evidence="1">
    <location>
        <begin position="70"/>
        <end position="91"/>
    </location>
</feature>
<evidence type="ECO:0000313" key="6">
    <source>
        <dbReference type="EMBL" id="KPU79743.1"/>
    </source>
</evidence>
<dbReference type="KEGG" id="dan:6500779"/>